<evidence type="ECO:0000313" key="3">
    <source>
        <dbReference type="Proteomes" id="UP000046090"/>
    </source>
</evidence>
<proteinExistence type="predicted"/>
<gene>
    <name evidence="2" type="ORF">HHE01_13790</name>
    <name evidence="1" type="ORF">HHE01_16070</name>
</gene>
<dbReference type="EMBL" id="CDMK01000001">
    <property type="protein sequence ID" value="CRI33921.1"/>
    <property type="molecule type" value="Genomic_DNA"/>
</dbReference>
<evidence type="ECO:0000313" key="1">
    <source>
        <dbReference type="EMBL" id="CRI33921.1"/>
    </source>
</evidence>
<accession>A0A0K2Y6P4</accession>
<keyword evidence="3" id="KW-1185">Reference proteome</keyword>
<organism evidence="2 3">
    <name type="scientific">Helicobacter heilmannii</name>
    <dbReference type="NCBI Taxonomy" id="35817"/>
    <lineage>
        <taxon>Bacteria</taxon>
        <taxon>Pseudomonadati</taxon>
        <taxon>Campylobacterota</taxon>
        <taxon>Epsilonproteobacteria</taxon>
        <taxon>Campylobacterales</taxon>
        <taxon>Helicobacteraceae</taxon>
        <taxon>Helicobacter</taxon>
    </lineage>
</organism>
<dbReference type="AlphaFoldDB" id="A0A0K2Y6P4"/>
<sequence>MVHTNSAPLCVGSCQSLRNPFNPVDMPKKYLCKSAKSIEASQGGVEWMNRRGQLMRTLYAASG</sequence>
<protein>
    <submittedName>
        <fullName evidence="2">Uncharacterized protein</fullName>
    </submittedName>
</protein>
<name>A0A0K2Y6P4_HELHE</name>
<reference evidence="3" key="2">
    <citation type="submission" date="2014-12" db="EMBL/GenBank/DDBJ databases">
        <authorList>
            <person name="Smet A."/>
        </authorList>
    </citation>
    <scope>NUCLEOTIDE SEQUENCE [LARGE SCALE GENOMIC DNA]</scope>
</reference>
<dbReference type="EMBL" id="CDMK01000001">
    <property type="protein sequence ID" value="CRI34533.1"/>
    <property type="molecule type" value="Genomic_DNA"/>
</dbReference>
<dbReference type="Proteomes" id="UP000046090">
    <property type="component" value="Unassembled WGS sequence"/>
</dbReference>
<evidence type="ECO:0000313" key="2">
    <source>
        <dbReference type="EMBL" id="CRI34533.1"/>
    </source>
</evidence>
<reference evidence="2" key="1">
    <citation type="submission" date="2014-12" db="EMBL/GenBank/DDBJ databases">
        <title>Whole genome sequences of four Staphylococcus schleiferi canine isolates.</title>
        <authorList>
            <person name="Misic A.M."/>
            <person name="Cain C."/>
            <person name="Morris D.O."/>
            <person name="Rankin S."/>
            <person name="Beiting D."/>
        </authorList>
    </citation>
    <scope>NUCLEOTIDE SEQUENCE</scope>
    <source>
        <strain evidence="2">ASB1</strain>
    </source>
</reference>